<name>A0ABV4VNY0_9GAMM</name>
<organism evidence="2 3">
    <name type="scientific">Shewanella mangrovisoli</name>
    <dbReference type="NCBI Taxonomy" id="2864211"/>
    <lineage>
        <taxon>Bacteria</taxon>
        <taxon>Pseudomonadati</taxon>
        <taxon>Pseudomonadota</taxon>
        <taxon>Gammaproteobacteria</taxon>
        <taxon>Alteromonadales</taxon>
        <taxon>Shewanellaceae</taxon>
        <taxon>Shewanella</taxon>
    </lineage>
</organism>
<keyword evidence="2" id="KW-0449">Lipoprotein</keyword>
<keyword evidence="1" id="KW-0812">Transmembrane</keyword>
<comment type="caution">
    <text evidence="2">The sequence shown here is derived from an EMBL/GenBank/DDBJ whole genome shotgun (WGS) entry which is preliminary data.</text>
</comment>
<protein>
    <submittedName>
        <fullName evidence="2">YceK/YidQ family lipoprotein</fullName>
    </submittedName>
</protein>
<reference evidence="2 3" key="1">
    <citation type="submission" date="2024-09" db="EMBL/GenBank/DDBJ databases">
        <authorList>
            <person name="Zhang Y."/>
        </authorList>
    </citation>
    <scope>NUCLEOTIDE SEQUENCE [LARGE SCALE GENOMIC DNA]</scope>
    <source>
        <strain evidence="2 3">ZJ318</strain>
    </source>
</reference>
<evidence type="ECO:0000256" key="1">
    <source>
        <dbReference type="SAM" id="Phobius"/>
    </source>
</evidence>
<dbReference type="InterPro" id="IPR010780">
    <property type="entry name" value="DUF1375"/>
</dbReference>
<proteinExistence type="predicted"/>
<sequence>MLSRSNESATWKQCGFLYINNGVVMRWLVWLVVCGSLSGCAAVTSRMGADSTWGHSFSSVQTAVDNGEECVVISAISAPPLLLFTIPLTLVDMGGSLVVDTVMLPVDLAITPSNPELRTPRSMFCRYNYSI</sequence>
<evidence type="ECO:0000313" key="3">
    <source>
        <dbReference type="Proteomes" id="UP001576708"/>
    </source>
</evidence>
<dbReference type="RefSeq" id="WP_342202763.1">
    <property type="nucleotide sequence ID" value="NZ_JBCATE010000010.1"/>
</dbReference>
<evidence type="ECO:0000313" key="2">
    <source>
        <dbReference type="EMBL" id="MFB2622049.1"/>
    </source>
</evidence>
<dbReference type="Proteomes" id="UP001576708">
    <property type="component" value="Unassembled WGS sequence"/>
</dbReference>
<keyword evidence="1" id="KW-1133">Transmembrane helix</keyword>
<keyword evidence="3" id="KW-1185">Reference proteome</keyword>
<keyword evidence="1" id="KW-0472">Membrane</keyword>
<feature type="transmembrane region" description="Helical" evidence="1">
    <location>
        <begin position="27"/>
        <end position="44"/>
    </location>
</feature>
<gene>
    <name evidence="2" type="ORF">ACE02W_19705</name>
</gene>
<accession>A0ABV4VNY0</accession>
<dbReference type="EMBL" id="JBHFGU010000010">
    <property type="protein sequence ID" value="MFB2622049.1"/>
    <property type="molecule type" value="Genomic_DNA"/>
</dbReference>
<dbReference type="Pfam" id="PF07119">
    <property type="entry name" value="DUF1375"/>
    <property type="match status" value="1"/>
</dbReference>